<dbReference type="STRING" id="225848.Sps_00278"/>
<reference evidence="3 4" key="1">
    <citation type="submission" date="2016-03" db="EMBL/GenBank/DDBJ databases">
        <title>Complete genome sequence of Shewanella psychrophila WP2, a deep sea bacterium isolated from west Pacific sediment.</title>
        <authorList>
            <person name="Xu G."/>
            <person name="Jian H."/>
        </authorList>
    </citation>
    <scope>NUCLEOTIDE SEQUENCE [LARGE SCALE GENOMIC DNA]</scope>
    <source>
        <strain evidence="3 4">WP2</strain>
    </source>
</reference>
<evidence type="ECO:0000259" key="2">
    <source>
        <dbReference type="Pfam" id="PF19335"/>
    </source>
</evidence>
<feature type="chain" id="PRO_5012639297" description="Heavy metal binding domain-containing protein" evidence="1">
    <location>
        <begin position="23"/>
        <end position="138"/>
    </location>
</feature>
<dbReference type="KEGG" id="spsw:Sps_00278"/>
<protein>
    <recommendedName>
        <fullName evidence="2">Heavy metal binding domain-containing protein</fullName>
    </recommendedName>
</protein>
<dbReference type="Proteomes" id="UP000189545">
    <property type="component" value="Chromosome"/>
</dbReference>
<gene>
    <name evidence="3" type="ORF">Sps_00278</name>
</gene>
<feature type="domain" description="Heavy metal binding" evidence="2">
    <location>
        <begin position="100"/>
        <end position="123"/>
    </location>
</feature>
<organism evidence="3 4">
    <name type="scientific">Shewanella psychrophila</name>
    <dbReference type="NCBI Taxonomy" id="225848"/>
    <lineage>
        <taxon>Bacteria</taxon>
        <taxon>Pseudomonadati</taxon>
        <taxon>Pseudomonadota</taxon>
        <taxon>Gammaproteobacteria</taxon>
        <taxon>Alteromonadales</taxon>
        <taxon>Shewanellaceae</taxon>
        <taxon>Shewanella</taxon>
    </lineage>
</organism>
<dbReference type="GO" id="GO:0046872">
    <property type="term" value="F:metal ion binding"/>
    <property type="evidence" value="ECO:0007669"/>
    <property type="project" value="InterPro"/>
</dbReference>
<dbReference type="RefSeq" id="WP_077750845.1">
    <property type="nucleotide sequence ID" value="NZ_CP014782.1"/>
</dbReference>
<proteinExistence type="predicted"/>
<keyword evidence="4" id="KW-1185">Reference proteome</keyword>
<accession>A0A1S6HJ15</accession>
<dbReference type="Pfam" id="PF19335">
    <property type="entry name" value="HMBD"/>
    <property type="match status" value="2"/>
</dbReference>
<name>A0A1S6HJ15_9GAMM</name>
<dbReference type="InterPro" id="IPR045800">
    <property type="entry name" value="HMBD"/>
</dbReference>
<dbReference type="AlphaFoldDB" id="A0A1S6HJ15"/>
<evidence type="ECO:0000256" key="1">
    <source>
        <dbReference type="SAM" id="SignalP"/>
    </source>
</evidence>
<evidence type="ECO:0000313" key="3">
    <source>
        <dbReference type="EMBL" id="AQS35498.1"/>
    </source>
</evidence>
<dbReference type="OrthoDB" id="6267944at2"/>
<sequence length="138" mass="14739">MKPLISLILSAFILVSVVPAVSAHDHSQQQEHAQHQEMKADHACPMHPEITGQKGDTCPKCGMSLTAMKASSHKGQSCDNCPHHKATAHENGVSADTHACPMNPSITGKEGDTCPKCGMNLEPLQAKADTKPAVHHKH</sequence>
<dbReference type="EMBL" id="CP014782">
    <property type="protein sequence ID" value="AQS35498.1"/>
    <property type="molecule type" value="Genomic_DNA"/>
</dbReference>
<evidence type="ECO:0000313" key="4">
    <source>
        <dbReference type="Proteomes" id="UP000189545"/>
    </source>
</evidence>
<keyword evidence="1" id="KW-0732">Signal</keyword>
<feature type="domain" description="Heavy metal binding" evidence="2">
    <location>
        <begin position="44"/>
        <end position="66"/>
    </location>
</feature>
<feature type="signal peptide" evidence="1">
    <location>
        <begin position="1"/>
        <end position="22"/>
    </location>
</feature>